<evidence type="ECO:0000256" key="2">
    <source>
        <dbReference type="SAM" id="Phobius"/>
    </source>
</evidence>
<accession>A0A8K1CN27</accession>
<dbReference type="Pfam" id="PF00561">
    <property type="entry name" value="Abhydrolase_1"/>
    <property type="match status" value="1"/>
</dbReference>
<gene>
    <name evidence="4" type="ORF">Poli38472_004284</name>
</gene>
<sequence length="445" mass="49626">MPRVVHVILVALSAPFVIPLGLLWVLIAAMMSLPAWLAALASSAISWGLALQVLHSPLMDIIDWPIVISVACSVILVLPSDRMRHAVVATGVLAYGVTRVCLFRGPSEGATIAAITATTVCCVPWTCICQLQLWIPASVEELERTESKIYQQFIETDVHLTKIAGLGTVYVPYCGPKVDGGPRTLVLVHGYMAGNVFWAPSLQALARHFVVYAVEWRGVGRSDRPKFRPKSEKEAHAFFVDALEEWRKERKLEEMLLCGHSMGGMHVTFYATRYPHHVTKLLLVSPAGLDKSPLIRQTQLPLPRLLTYIFKLTPMSSMHLAGPFGRSRDMDFELLVTYTYHNWTLRASGDRAIHSHLHPVAYARGTPLVQVLTPAFVRFPVLFFYGDDNDWMNHTLGEDIFQRLTSNGLYSALYRIPDAGHQVFIDNPMEFNQIVLGAIKASDTI</sequence>
<dbReference type="GO" id="GO:0006654">
    <property type="term" value="P:phosphatidic acid biosynthetic process"/>
    <property type="evidence" value="ECO:0007669"/>
    <property type="project" value="TreeGrafter"/>
</dbReference>
<dbReference type="AlphaFoldDB" id="A0A8K1CN27"/>
<dbReference type="GO" id="GO:0052689">
    <property type="term" value="F:carboxylic ester hydrolase activity"/>
    <property type="evidence" value="ECO:0007669"/>
    <property type="project" value="TreeGrafter"/>
</dbReference>
<dbReference type="EMBL" id="SPLM01000036">
    <property type="protein sequence ID" value="TMW66519.1"/>
    <property type="molecule type" value="Genomic_DNA"/>
</dbReference>
<dbReference type="Proteomes" id="UP000794436">
    <property type="component" value="Unassembled WGS sequence"/>
</dbReference>
<dbReference type="GO" id="GO:0042171">
    <property type="term" value="F:lysophosphatidic acid acyltransferase activity"/>
    <property type="evidence" value="ECO:0007669"/>
    <property type="project" value="TreeGrafter"/>
</dbReference>
<feature type="transmembrane region" description="Helical" evidence="2">
    <location>
        <begin position="61"/>
        <end position="78"/>
    </location>
</feature>
<dbReference type="InterPro" id="IPR000073">
    <property type="entry name" value="AB_hydrolase_1"/>
</dbReference>
<evidence type="ECO:0000256" key="1">
    <source>
        <dbReference type="ARBA" id="ARBA00038097"/>
    </source>
</evidence>
<dbReference type="SUPFAM" id="SSF53474">
    <property type="entry name" value="alpha/beta-Hydrolases"/>
    <property type="match status" value="1"/>
</dbReference>
<keyword evidence="2" id="KW-0472">Membrane</keyword>
<comment type="similarity">
    <text evidence="1">Belongs to the peptidase S33 family. ABHD4/ABHD5 subfamily.</text>
</comment>
<feature type="transmembrane region" description="Helical" evidence="2">
    <location>
        <begin position="35"/>
        <end position="55"/>
    </location>
</feature>
<name>A0A8K1CN27_PYTOL</name>
<evidence type="ECO:0000313" key="5">
    <source>
        <dbReference type="Proteomes" id="UP000794436"/>
    </source>
</evidence>
<evidence type="ECO:0000259" key="3">
    <source>
        <dbReference type="Pfam" id="PF00561"/>
    </source>
</evidence>
<keyword evidence="2" id="KW-1133">Transmembrane helix</keyword>
<dbReference type="PANTHER" id="PTHR42886">
    <property type="entry name" value="RE40534P-RELATED"/>
    <property type="match status" value="1"/>
</dbReference>
<proteinExistence type="inferred from homology"/>
<evidence type="ECO:0000313" key="4">
    <source>
        <dbReference type="EMBL" id="TMW66519.1"/>
    </source>
</evidence>
<feature type="transmembrane region" description="Helical" evidence="2">
    <location>
        <begin position="6"/>
        <end position="28"/>
    </location>
</feature>
<feature type="domain" description="AB hydrolase-1" evidence="3">
    <location>
        <begin position="184"/>
        <end position="428"/>
    </location>
</feature>
<reference evidence="4" key="1">
    <citation type="submission" date="2019-03" db="EMBL/GenBank/DDBJ databases">
        <title>Long read genome sequence of the mycoparasitic Pythium oligandrum ATCC 38472 isolated from sugarbeet rhizosphere.</title>
        <authorList>
            <person name="Gaulin E."/>
        </authorList>
    </citation>
    <scope>NUCLEOTIDE SEQUENCE</scope>
    <source>
        <strain evidence="4">ATCC 38472_TT</strain>
    </source>
</reference>
<dbReference type="Gene3D" id="3.40.50.1820">
    <property type="entry name" value="alpha/beta hydrolase"/>
    <property type="match status" value="1"/>
</dbReference>
<comment type="caution">
    <text evidence="4">The sequence shown here is derived from an EMBL/GenBank/DDBJ whole genome shotgun (WGS) entry which is preliminary data.</text>
</comment>
<dbReference type="PANTHER" id="PTHR42886:SF29">
    <property type="entry name" value="PUMMELIG, ISOFORM A"/>
    <property type="match status" value="1"/>
</dbReference>
<dbReference type="GO" id="GO:0055088">
    <property type="term" value="P:lipid homeostasis"/>
    <property type="evidence" value="ECO:0007669"/>
    <property type="project" value="TreeGrafter"/>
</dbReference>
<keyword evidence="2" id="KW-0812">Transmembrane</keyword>
<organism evidence="4 5">
    <name type="scientific">Pythium oligandrum</name>
    <name type="common">Mycoparasitic fungus</name>
    <dbReference type="NCBI Taxonomy" id="41045"/>
    <lineage>
        <taxon>Eukaryota</taxon>
        <taxon>Sar</taxon>
        <taxon>Stramenopiles</taxon>
        <taxon>Oomycota</taxon>
        <taxon>Peronosporomycetes</taxon>
        <taxon>Pythiales</taxon>
        <taxon>Pythiaceae</taxon>
        <taxon>Pythium</taxon>
    </lineage>
</organism>
<protein>
    <recommendedName>
        <fullName evidence="3">AB hydrolase-1 domain-containing protein</fullName>
    </recommendedName>
</protein>
<keyword evidence="5" id="KW-1185">Reference proteome</keyword>
<dbReference type="OrthoDB" id="7457040at2759"/>
<dbReference type="InterPro" id="IPR029058">
    <property type="entry name" value="AB_hydrolase_fold"/>
</dbReference>